<accession>A0A2P5I4N5</accession>
<name>A0A2P5I4N5_DIAHE</name>
<evidence type="ECO:0000313" key="1">
    <source>
        <dbReference type="EMBL" id="POS77448.1"/>
    </source>
</evidence>
<sequence length="295" mass="33060">MMRRLDPPEVQSNRPSPPTWSWMGWRGSFEFEVDGEFKGPGDWISDGFTESVAQWFAMHSPQTPEPDRRPINCAWHQYRKIAKGKTPKPLEGWKRGTEANGLEYYYRAEACAGDPNRNPRPPRHGYPVPLPPKKLEIEPIEQLPFLSTKTTRCRFAAKTYPASQSVQQPGAGGCYVELSCRGGQTAGYLLLHNHSDLGGVLASDVVELVAVAKGWTVDLGDLFEVFRGEEGAARAGAKRVSWGGKYVPVEHHTRQDCYFVLCVEWENGVARRRASGKVVADVWEKHKEPVELILG</sequence>
<dbReference type="OrthoDB" id="5135333at2759"/>
<comment type="caution">
    <text evidence="1">The sequence shown here is derived from an EMBL/GenBank/DDBJ whole genome shotgun (WGS) entry which is preliminary data.</text>
</comment>
<proteinExistence type="predicted"/>
<reference evidence="1" key="1">
    <citation type="submission" date="2017-09" db="EMBL/GenBank/DDBJ databases">
        <title>Polyketide synthases of a Diaporthe helianthi virulent isolate.</title>
        <authorList>
            <person name="Baroncelli R."/>
        </authorList>
    </citation>
    <scope>NUCLEOTIDE SEQUENCE [LARGE SCALE GENOMIC DNA]</scope>
    <source>
        <strain evidence="1">7/96</strain>
    </source>
</reference>
<dbReference type="AlphaFoldDB" id="A0A2P5I4N5"/>
<evidence type="ECO:0000313" key="2">
    <source>
        <dbReference type="Proteomes" id="UP000094444"/>
    </source>
</evidence>
<organism evidence="1 2">
    <name type="scientific">Diaporthe helianthi</name>
    <dbReference type="NCBI Taxonomy" id="158607"/>
    <lineage>
        <taxon>Eukaryota</taxon>
        <taxon>Fungi</taxon>
        <taxon>Dikarya</taxon>
        <taxon>Ascomycota</taxon>
        <taxon>Pezizomycotina</taxon>
        <taxon>Sordariomycetes</taxon>
        <taxon>Sordariomycetidae</taxon>
        <taxon>Diaporthales</taxon>
        <taxon>Diaporthaceae</taxon>
        <taxon>Diaporthe</taxon>
    </lineage>
</organism>
<gene>
    <name evidence="1" type="ORF">DHEL01_v204154</name>
</gene>
<dbReference type="EMBL" id="MAVT02000269">
    <property type="protein sequence ID" value="POS77448.1"/>
    <property type="molecule type" value="Genomic_DNA"/>
</dbReference>
<dbReference type="Proteomes" id="UP000094444">
    <property type="component" value="Unassembled WGS sequence"/>
</dbReference>
<dbReference type="InParanoid" id="A0A2P5I4N5"/>
<protein>
    <submittedName>
        <fullName evidence="1">Uncharacterized protein</fullName>
    </submittedName>
</protein>
<keyword evidence="2" id="KW-1185">Reference proteome</keyword>